<protein>
    <submittedName>
        <fullName evidence="3">Acyl-CoA synthetase</fullName>
    </submittedName>
</protein>
<dbReference type="Proteomes" id="UP001500392">
    <property type="component" value="Unassembled WGS sequence"/>
</dbReference>
<dbReference type="PANTHER" id="PTHR43767:SF1">
    <property type="entry name" value="NONRIBOSOMAL PEPTIDE SYNTHASE PES1 (EUROFUNG)-RELATED"/>
    <property type="match status" value="1"/>
</dbReference>
<dbReference type="InterPro" id="IPR045851">
    <property type="entry name" value="AMP-bd_C_sf"/>
</dbReference>
<dbReference type="Pfam" id="PF00501">
    <property type="entry name" value="AMP-binding"/>
    <property type="match status" value="1"/>
</dbReference>
<gene>
    <name evidence="3" type="ORF">GCM10022414_21200</name>
</gene>
<dbReference type="InterPro" id="IPR020845">
    <property type="entry name" value="AMP-binding_CS"/>
</dbReference>
<accession>A0ABP7WTL7</accession>
<dbReference type="Pfam" id="PF13193">
    <property type="entry name" value="AMP-binding_C"/>
    <property type="match status" value="1"/>
</dbReference>
<dbReference type="InterPro" id="IPR042099">
    <property type="entry name" value="ANL_N_sf"/>
</dbReference>
<feature type="domain" description="AMP-dependent synthetase/ligase" evidence="1">
    <location>
        <begin position="11"/>
        <end position="396"/>
    </location>
</feature>
<evidence type="ECO:0000259" key="1">
    <source>
        <dbReference type="Pfam" id="PF00501"/>
    </source>
</evidence>
<organism evidence="3 4">
    <name type="scientific">Zhongshania borealis</name>
    <dbReference type="NCBI Taxonomy" id="889488"/>
    <lineage>
        <taxon>Bacteria</taxon>
        <taxon>Pseudomonadati</taxon>
        <taxon>Pseudomonadota</taxon>
        <taxon>Gammaproteobacteria</taxon>
        <taxon>Cellvibrionales</taxon>
        <taxon>Spongiibacteraceae</taxon>
        <taxon>Zhongshania</taxon>
    </lineage>
</organism>
<dbReference type="InterPro" id="IPR050237">
    <property type="entry name" value="ATP-dep_AMP-bd_enzyme"/>
</dbReference>
<evidence type="ECO:0000313" key="4">
    <source>
        <dbReference type="Proteomes" id="UP001500392"/>
    </source>
</evidence>
<name>A0ABP7WTL7_9GAMM</name>
<comment type="caution">
    <text evidence="3">The sequence shown here is derived from an EMBL/GenBank/DDBJ whole genome shotgun (WGS) entry which is preliminary data.</text>
</comment>
<evidence type="ECO:0000259" key="2">
    <source>
        <dbReference type="Pfam" id="PF13193"/>
    </source>
</evidence>
<dbReference type="Gene3D" id="3.30.300.30">
    <property type="match status" value="1"/>
</dbReference>
<proteinExistence type="predicted"/>
<dbReference type="NCBIfam" id="NF005863">
    <property type="entry name" value="PRK07798.1"/>
    <property type="match status" value="1"/>
</dbReference>
<dbReference type="EMBL" id="BAABDM010000003">
    <property type="protein sequence ID" value="GAA4096533.1"/>
    <property type="molecule type" value="Genomic_DNA"/>
</dbReference>
<dbReference type="InterPro" id="IPR000873">
    <property type="entry name" value="AMP-dep_synth/lig_dom"/>
</dbReference>
<reference evidence="4" key="1">
    <citation type="journal article" date="2019" name="Int. J. Syst. Evol. Microbiol.">
        <title>The Global Catalogue of Microorganisms (GCM) 10K type strain sequencing project: providing services to taxonomists for standard genome sequencing and annotation.</title>
        <authorList>
            <consortium name="The Broad Institute Genomics Platform"/>
            <consortium name="The Broad Institute Genome Sequencing Center for Infectious Disease"/>
            <person name="Wu L."/>
            <person name="Ma J."/>
        </authorList>
    </citation>
    <scope>NUCLEOTIDE SEQUENCE [LARGE SCALE GENOMIC DNA]</scope>
    <source>
        <strain evidence="4">JCM 17304</strain>
    </source>
</reference>
<dbReference type="PROSITE" id="PS00455">
    <property type="entry name" value="AMP_BINDING"/>
    <property type="match status" value="1"/>
</dbReference>
<dbReference type="PANTHER" id="PTHR43767">
    <property type="entry name" value="LONG-CHAIN-FATTY-ACID--COA LIGASE"/>
    <property type="match status" value="1"/>
</dbReference>
<feature type="domain" description="AMP-binding enzyme C-terminal" evidence="2">
    <location>
        <begin position="450"/>
        <end position="525"/>
    </location>
</feature>
<evidence type="ECO:0000313" key="3">
    <source>
        <dbReference type="EMBL" id="GAA4096533.1"/>
    </source>
</evidence>
<keyword evidence="4" id="KW-1185">Reference proteome</keyword>
<dbReference type="InterPro" id="IPR025110">
    <property type="entry name" value="AMP-bd_C"/>
</dbReference>
<dbReference type="SUPFAM" id="SSF56801">
    <property type="entry name" value="Acetyl-CoA synthetase-like"/>
    <property type="match status" value="1"/>
</dbReference>
<dbReference type="Gene3D" id="3.40.50.12780">
    <property type="entry name" value="N-terminal domain of ligase-like"/>
    <property type="match status" value="1"/>
</dbReference>
<sequence length="543" mass="59108">MGMHFNLADLFEAVADKVPEREALVCGSNRSSFAELDAGANQMAHYLAAQGVKAGDHVGLYMYNCSEYLEAMLACFKIRAVPINVNYRYVKDELLYIFDNADMVACIHHREFIPAIAEVREAAKKLKVFISVPDQSDEDLSAVGAVDYHAAKEGQNKARDFTERCGSDYFILYTGGTTGMPKGVMWPHENVFFAAMGGGGHFSPLGACVVPEDMASRVSENPLRGIALAPLMHGASWWYACIQLLAGNTLILNHHRSFDGAAVWQIVADEKIHAIQIVGDAMAIPLLDALAENPDRWDLSNVFNVGSGGAIFSDAKQEAFKKYFPNVFITNSFGSSEGGQMGMDNGSKKTASGLGNVSRNDEMDVIIDEEGQPRRHAEIGETGIFARSGYIPMGYYNDPVKTAKTFIEVDGKRWLLTGDAAKIEDDGSITVFGRGSNCINSGGEKIFPEEVEDALKAHEGIFDALVVGVADDRWGNRVSAIIQARKGIKLDLNNVQEHCRKHIAGYKVPREIHLIDELPRAPSGKPDYKTAKAFAESGAGAVA</sequence>
<dbReference type="RefSeq" id="WP_344935608.1">
    <property type="nucleotide sequence ID" value="NZ_BAABDM010000003.1"/>
</dbReference>